<dbReference type="Proteomes" id="UP001487296">
    <property type="component" value="Unassembled WGS sequence"/>
</dbReference>
<organism evidence="4 5">
    <name type="scientific">Hallella faecis</name>
    <dbReference type="NCBI Taxonomy" id="2841596"/>
    <lineage>
        <taxon>Bacteria</taxon>
        <taxon>Pseudomonadati</taxon>
        <taxon>Bacteroidota</taxon>
        <taxon>Bacteroidia</taxon>
        <taxon>Bacteroidales</taxon>
        <taxon>Prevotellaceae</taxon>
        <taxon>Hallella</taxon>
    </lineage>
</organism>
<keyword evidence="5" id="KW-1185">Reference proteome</keyword>
<dbReference type="InterPro" id="IPR007730">
    <property type="entry name" value="SPOR-like_dom"/>
</dbReference>
<evidence type="ECO:0000259" key="3">
    <source>
        <dbReference type="Pfam" id="PF05036"/>
    </source>
</evidence>
<dbReference type="RefSeq" id="WP_215759351.1">
    <property type="nucleotide sequence ID" value="NZ_JAHKBE010000010.1"/>
</dbReference>
<dbReference type="Gene3D" id="3.30.70.1070">
    <property type="entry name" value="Sporulation related repeat"/>
    <property type="match status" value="1"/>
</dbReference>
<dbReference type="Pfam" id="PF05036">
    <property type="entry name" value="SPOR"/>
    <property type="match status" value="1"/>
</dbReference>
<feature type="signal peptide" evidence="2">
    <location>
        <begin position="1"/>
        <end position="20"/>
    </location>
</feature>
<feature type="chain" id="PRO_5045099421" evidence="2">
    <location>
        <begin position="21"/>
        <end position="230"/>
    </location>
</feature>
<sequence>MRNTILSLLFMMCATTSANAQTFLDQLKKSKPGEGKVTVTQSKDIDNLVNGVKSITTTTTTPKTTVGKTVGEKTKVAPKPNHNKDNAAKDKAQALYKEREREHERENASERKAEGHKTERTTEETGEMSIPTVDMSKKVMRNSHKISGYRVQAFAGGNTRDDKQRAQQIGNAIKMKHPDQPVYVHFYSPRWICRVGNYRTYGEAQKMLHSLRAMGYKGATIVKGTITVQY</sequence>
<reference evidence="4 5" key="1">
    <citation type="submission" date="2024-04" db="EMBL/GenBank/DDBJ databases">
        <title>Human intestinal bacterial collection.</title>
        <authorList>
            <person name="Pauvert C."/>
            <person name="Hitch T.C.A."/>
            <person name="Clavel T."/>
        </authorList>
    </citation>
    <scope>NUCLEOTIDE SEQUENCE [LARGE SCALE GENOMIC DNA]</scope>
    <source>
        <strain evidence="4 5">CLA-AA-H145</strain>
    </source>
</reference>
<name>A0ABV1FPD2_9BACT</name>
<comment type="caution">
    <text evidence="4">The sequence shown here is derived from an EMBL/GenBank/DDBJ whole genome shotgun (WGS) entry which is preliminary data.</text>
</comment>
<evidence type="ECO:0000256" key="2">
    <source>
        <dbReference type="SAM" id="SignalP"/>
    </source>
</evidence>
<proteinExistence type="predicted"/>
<feature type="region of interest" description="Disordered" evidence="1">
    <location>
        <begin position="95"/>
        <end position="127"/>
    </location>
</feature>
<keyword evidence="2" id="KW-0732">Signal</keyword>
<accession>A0ABV1FPD2</accession>
<evidence type="ECO:0000256" key="1">
    <source>
        <dbReference type="SAM" id="MobiDB-lite"/>
    </source>
</evidence>
<feature type="compositionally biased region" description="Basic and acidic residues" evidence="1">
    <location>
        <begin position="95"/>
        <end position="123"/>
    </location>
</feature>
<gene>
    <name evidence="4" type="ORF">AAAT34_04310</name>
</gene>
<dbReference type="SUPFAM" id="SSF110997">
    <property type="entry name" value="Sporulation related repeat"/>
    <property type="match status" value="1"/>
</dbReference>
<feature type="domain" description="SPOR" evidence="3">
    <location>
        <begin position="147"/>
        <end position="222"/>
    </location>
</feature>
<evidence type="ECO:0000313" key="5">
    <source>
        <dbReference type="Proteomes" id="UP001487296"/>
    </source>
</evidence>
<evidence type="ECO:0000313" key="4">
    <source>
        <dbReference type="EMBL" id="MEQ2486278.1"/>
    </source>
</evidence>
<dbReference type="EMBL" id="JBBNFP010000010">
    <property type="protein sequence ID" value="MEQ2486278.1"/>
    <property type="molecule type" value="Genomic_DNA"/>
</dbReference>
<protein>
    <submittedName>
        <fullName evidence="4">SPOR domain-containing protein</fullName>
    </submittedName>
</protein>
<dbReference type="InterPro" id="IPR036680">
    <property type="entry name" value="SPOR-like_sf"/>
</dbReference>